<gene>
    <name evidence="1" type="ORF">ACFFTR_26830</name>
</gene>
<dbReference type="RefSeq" id="WP_223104633.1">
    <property type="nucleotide sequence ID" value="NZ_CP061913.1"/>
</dbReference>
<dbReference type="EMBL" id="JBHMCA010000049">
    <property type="protein sequence ID" value="MFB9446720.1"/>
    <property type="molecule type" value="Genomic_DNA"/>
</dbReference>
<organism evidence="1 2">
    <name type="scientific">Dactylosporangium vinaceum</name>
    <dbReference type="NCBI Taxonomy" id="53362"/>
    <lineage>
        <taxon>Bacteria</taxon>
        <taxon>Bacillati</taxon>
        <taxon>Actinomycetota</taxon>
        <taxon>Actinomycetes</taxon>
        <taxon>Micromonosporales</taxon>
        <taxon>Micromonosporaceae</taxon>
        <taxon>Dactylosporangium</taxon>
    </lineage>
</organism>
<proteinExistence type="predicted"/>
<sequence>MVVDRGGLRGLWCAFVLVAGWWCGVVAALATPAAASTPPITAAPVRPMTVTRRMVDYLAYLLYIRFGDSDSV</sequence>
<accession>A0ABV5MCZ2</accession>
<keyword evidence="2" id="KW-1185">Reference proteome</keyword>
<name>A0ABV5MCZ2_9ACTN</name>
<comment type="caution">
    <text evidence="1">The sequence shown here is derived from an EMBL/GenBank/DDBJ whole genome shotgun (WGS) entry which is preliminary data.</text>
</comment>
<evidence type="ECO:0000313" key="1">
    <source>
        <dbReference type="EMBL" id="MFB9446720.1"/>
    </source>
</evidence>
<reference evidence="1 2" key="1">
    <citation type="submission" date="2024-09" db="EMBL/GenBank/DDBJ databases">
        <authorList>
            <person name="Sun Q."/>
            <person name="Mori K."/>
        </authorList>
    </citation>
    <scope>NUCLEOTIDE SEQUENCE [LARGE SCALE GENOMIC DNA]</scope>
    <source>
        <strain evidence="1 2">JCM 3307</strain>
    </source>
</reference>
<protein>
    <submittedName>
        <fullName evidence="1">Uncharacterized protein</fullName>
    </submittedName>
</protein>
<evidence type="ECO:0000313" key="2">
    <source>
        <dbReference type="Proteomes" id="UP001589608"/>
    </source>
</evidence>
<dbReference type="Proteomes" id="UP001589608">
    <property type="component" value="Unassembled WGS sequence"/>
</dbReference>